<dbReference type="STRING" id="1188229.GlitD10_1734"/>
<dbReference type="Proteomes" id="UP000180235">
    <property type="component" value="Chromosome"/>
</dbReference>
<protein>
    <submittedName>
        <fullName evidence="2">Uncharacterized protein</fullName>
    </submittedName>
</protein>
<dbReference type="AlphaFoldDB" id="A0A1J0ADP6"/>
<name>A0A1J0ADP6_9CYAN</name>
<gene>
    <name evidence="2" type="ORF">GlitD10_1734</name>
</gene>
<evidence type="ECO:0000313" key="3">
    <source>
        <dbReference type="Proteomes" id="UP000180235"/>
    </source>
</evidence>
<reference evidence="2 3" key="1">
    <citation type="submission" date="2016-10" db="EMBL/GenBank/DDBJ databases">
        <title>Description of Gloeomargarita lithophora gen. nov., sp. nov., a thylakoid-bearing basal-branching cyanobacterium with intracellular carbonates, and proposal for Gloeomargaritales ord. nov.</title>
        <authorList>
            <person name="Moreira D."/>
            <person name="Tavera R."/>
            <person name="Benzerara K."/>
            <person name="Skouri-Panet F."/>
            <person name="Couradeau E."/>
            <person name="Gerard E."/>
            <person name="Loussert C."/>
            <person name="Novelo E."/>
            <person name="Zivanovic Y."/>
            <person name="Lopez-Garcia P."/>
        </authorList>
    </citation>
    <scope>NUCLEOTIDE SEQUENCE [LARGE SCALE GENOMIC DNA]</scope>
    <source>
        <strain evidence="2 3">D10</strain>
    </source>
</reference>
<keyword evidence="3" id="KW-1185">Reference proteome</keyword>
<organism evidence="2 3">
    <name type="scientific">Gloeomargarita lithophora Alchichica-D10</name>
    <dbReference type="NCBI Taxonomy" id="1188229"/>
    <lineage>
        <taxon>Bacteria</taxon>
        <taxon>Bacillati</taxon>
        <taxon>Cyanobacteriota</taxon>
        <taxon>Cyanophyceae</taxon>
        <taxon>Gloeomargaritales</taxon>
        <taxon>Gloeomargaritaceae</taxon>
        <taxon>Gloeomargarita</taxon>
    </lineage>
</organism>
<sequence length="108" mass="12316">MKPRPRLTQDNNPLNRRPVPGGESLTPPPVTTPPATEWVSYQIPPQLRQKLHTLQQQWQTQMPELTESQLVELALKFFLEQSRRVPPPKATPQLSPAAEPEDLMGYLD</sequence>
<proteinExistence type="predicted"/>
<feature type="region of interest" description="Disordered" evidence="1">
    <location>
        <begin position="83"/>
        <end position="108"/>
    </location>
</feature>
<dbReference type="EMBL" id="CP017675">
    <property type="protein sequence ID" value="APB34060.1"/>
    <property type="molecule type" value="Genomic_DNA"/>
</dbReference>
<accession>A0A1J0ADP6</accession>
<evidence type="ECO:0000313" key="2">
    <source>
        <dbReference type="EMBL" id="APB34060.1"/>
    </source>
</evidence>
<dbReference type="KEGG" id="glt:GlitD10_1734"/>
<dbReference type="RefSeq" id="WP_071454555.1">
    <property type="nucleotide sequence ID" value="NZ_CP017675.1"/>
</dbReference>
<evidence type="ECO:0000256" key="1">
    <source>
        <dbReference type="SAM" id="MobiDB-lite"/>
    </source>
</evidence>
<feature type="region of interest" description="Disordered" evidence="1">
    <location>
        <begin position="1"/>
        <end position="35"/>
    </location>
</feature>